<comment type="caution">
    <text evidence="1">The sequence shown here is derived from an EMBL/GenBank/DDBJ whole genome shotgun (WGS) entry which is preliminary data.</text>
</comment>
<accession>A0A552FZY0</accession>
<gene>
    <name evidence="1" type="ORF">EWV57_05805</name>
</gene>
<dbReference type="EMBL" id="SFBE01000101">
    <property type="protein sequence ID" value="TRU52293.1"/>
    <property type="molecule type" value="Genomic_DNA"/>
</dbReference>
<name>A0A552FZY0_MICAE</name>
<sequence length="80" mass="9603">MDCPSSFPENFRYRCRYPSPFDHWFTHQRYSLINQLSVISYQLSVISYQLSVISYQFTVYCLLKKSFPLPHFPTPHHPTL</sequence>
<protein>
    <submittedName>
        <fullName evidence="1">Uncharacterized protein</fullName>
    </submittedName>
</protein>
<evidence type="ECO:0000313" key="1">
    <source>
        <dbReference type="EMBL" id="TRU52293.1"/>
    </source>
</evidence>
<dbReference type="Proteomes" id="UP000316958">
    <property type="component" value="Unassembled WGS sequence"/>
</dbReference>
<evidence type="ECO:0000313" key="2">
    <source>
        <dbReference type="Proteomes" id="UP000316958"/>
    </source>
</evidence>
<proteinExistence type="predicted"/>
<dbReference type="AlphaFoldDB" id="A0A552FZY0"/>
<organism evidence="1 2">
    <name type="scientific">Microcystis aeruginosa Ma_QC_Ch_20071001_S25D</name>
    <dbReference type="NCBI Taxonomy" id="2486250"/>
    <lineage>
        <taxon>Bacteria</taxon>
        <taxon>Bacillati</taxon>
        <taxon>Cyanobacteriota</taxon>
        <taxon>Cyanophyceae</taxon>
        <taxon>Oscillatoriophycideae</taxon>
        <taxon>Chroococcales</taxon>
        <taxon>Microcystaceae</taxon>
        <taxon>Microcystis</taxon>
    </lineage>
</organism>
<reference evidence="1 2" key="1">
    <citation type="submission" date="2019-01" db="EMBL/GenBank/DDBJ databases">
        <title>Coherence of Microcystis species and biogeography revealed through population genomics.</title>
        <authorList>
            <person name="Perez-Carrascal O.M."/>
            <person name="Terrat Y."/>
            <person name="Giani A."/>
            <person name="Fortin N."/>
            <person name="Tromas N."/>
            <person name="Shapiro B.J."/>
        </authorList>
    </citation>
    <scope>NUCLEOTIDE SEQUENCE [LARGE SCALE GENOMIC DNA]</scope>
    <source>
        <strain evidence="1">Ma_QC_Ch_20071001_S25D</strain>
    </source>
</reference>